<feature type="region of interest" description="Disordered" evidence="5">
    <location>
        <begin position="2379"/>
        <end position="2399"/>
    </location>
</feature>
<feature type="region of interest" description="Disordered" evidence="5">
    <location>
        <begin position="477"/>
        <end position="502"/>
    </location>
</feature>
<dbReference type="Proteomes" id="UP000649617">
    <property type="component" value="Unassembled WGS sequence"/>
</dbReference>
<sequence>MYRNRQLLKPNTEGGFCHHAVLHQAEPCGTDECRSPAPNDCVFEHWGQWSTCDAPCGKGTRERTRKVAVFATGDGRGCFILGVVGLVGLLSILRWRDQAQDPESTWFTLNEFQETLVTLYLYRPAKPLSLAFIVGSEMLVSSKNAVLRFAHVQRSKIIQVLDNAISAQASLGKRRAHGRQRPFDWRAPRWGATGLDIGAAIHAFLRRAFKGKEQLGYFLPDLLPERCTLQSATGFASRPMSLGRFGRLSQHLFQRAPFNLSSTEAADLTSYSARRVLPTLSELCRLDLREMLLVGDWKGARGEAADLNMPLRYPDQKLRASLCINAELVCVVRSVLNSDVQTRPVSAMASEELKVLLTRNGVHADATRINSTILQHRSQKDNVGQLARLKQARKEATGINDTRLIRLSQGPAEESIDEPLDPERRKSKHAIFQSFYQWTLKSREMVCDSLFGRIVREFESGQPTMFAVLRTRSLASSQRSQPSKKHRVTDNVQLSVGTPDDDISPLEDQGKLRAYFACFRTLGAGWPVAGCYDVQYKALLHALEEESDVWAVKPATGTSLPSGVQIASVGMTLAVAPAAYVQVHPADEHDPSRRGRVTGDPLSESSVIMTGGLCALPVAAACCPDRPWVPPKLICFSALEEDEELLAATAFPAGHNFGSLQDIGREELEAIVQTHPDCLFVVAYAGCQMPVSIAQPLVRILLPCLLDLTPSAVRWILTGFADGEVLSTSWKLCWVTASITQQLRCSVLAIVGAEDFLLKADEIYCLAVLPLRPLRACFYKASLRLASGSCRNREDGFAVTRRRLLPYGLPPTLRALLAESLHSPLASQAAVADALDFAIRMVVERGPGVRAWRQRQWRLIQRSLRQLSPLATFFEGQRAASAQRVGVGAHLIVGELPNFGIYRAKQQHTPPQDACFNTDRQWLEELLQSRPPPQHEAQLVFDKSQQERIHTASVDMGLAICQRFMDLIQQPLAGNLAFQAATKDMKGAYRYPASMVSIARRWLAIPVINFFDDFKITEPVFAKGSGSGNSAAVSQQLFHSLQFHHALLQLKPYREVTLTPDGKAFGPLVAIHFHKAGKSDDIFFIDNLGVLAAMIVGSIALREHQFPAWPQDVMRVESGMWQLRRSMVEGEWSEWSGWTDCSATCGTAYKSRRRDVAVQPSHCGKPAVGLREEYKACIDMPECNIVQDCIMGQWNHWSQCSCSCFGIRERNRVIERFATAGGESCNGTVKEVVPCNPGIGREPSDQCGRNRRRQDCVMSDWEQWGKCSATCGGGQTERSRHIVLASANGGTPCSGELAEIERRGVTGEVAPNAVVRGFDFATSSRCQIIAEGLSAVCQYNCVVSESCDKCGTTSMTRNRALGLTGYSNDFLFMASDEASCAGTQLNVSACPTTEKCQKCVPENCVFAAWSDWHDPTCLGLCERHRVISQHNNNCGTGCQGPTLETKTCPVVCQKEQDCQFGEWSAWEGRKRCYVPQIPRAGPLLEIEPCPGADESCRSSGKEDCQWASWAQWSHCGVDGQMSRKRTIARLPSVFGEPCTGPLFETASCDSERVDCDVSPWSAWDACDRSCDGGQMHRHREVHRYPSGGGADCPSILIETRGCNSQSCSGHDCRVSEWESWGFCSTTCGVGQRTRRRQILGLRGIDGHGCYEALGEVQACSNEVECEERDCVWGEWAAWSYCSRSCDGGIRSRKRQILRVPSKHGRQCDAEIKETVQPCNTHTCTTAECSDGLWSHWSDWSPCSVSCDRGTTFRTRHVAKTASECGSFPAGLSSETRICEVSAPCVPDRDCVFGEWSAWGPCSAHCDGTQERSRAVKHFGLGHGSWCSGATKELRPCNPKLGHDRPAGCQEDHPVDCIVGEWAHWSRCTAVCDGGVQRRTRVVVQRASHGGRGCLSALSEVQECNRHLCSGGNMPVDCEVGQWQEWGLCSKCDGEITRFRTILRYASNGGRPCDHMAVREVGKCPRACSSNLYCTWAGWQDWGECSKTCGRGGKRRRRRYLHLSHDAGAKLLPGGPGAPGQGGVPPGPGVSNGGYPTLEEFTTRASTTTIVPPAPLPMQVPMPTLPGMTVSSVSAEYEVMFQRSKDVDKCVLHDNAVCMCTFGNMQEMESTHVKDLLLSFAGGFLSPDLDDHQSFNECMKLSQIKELVQADHLGGALSWQLVSAGQELPLAFTSQKPVASLAEDANSAPVYEWGCPFQGEWTENRYESGPGDDQCTDEGDCICIARGSPNMHTELESGHEKIIGRFETESGKANLGHEPQLINVIPHYFLRTKDGAPFDIENPHSGLGVVKEFDREEWLLKYKEEAPKIQGALDKLRAAIDAQYRSKVQDGGPFVCDGTQAPGEEPSLTKAETQLGLMRVRRFQVLAADCVNMQDTAAKLAGRPEEESFAPSGKTEGGDELKCYRKKDSAECQQLNCYRGFEDQGFLDRLQLYKSQLDSCSPEEDTKTEREAAAGTDGAEGQAEATKELTKQAEATKELTPEESAEGKETEESTGGKETEELAEGKEQSMECALLGAVFGRASHVARTEKAERRSRQAEFL</sequence>
<evidence type="ECO:0000313" key="8">
    <source>
        <dbReference type="Proteomes" id="UP000649617"/>
    </source>
</evidence>
<evidence type="ECO:0000256" key="1">
    <source>
        <dbReference type="ARBA" id="ARBA00022729"/>
    </source>
</evidence>
<keyword evidence="8" id="KW-1185">Reference proteome</keyword>
<dbReference type="Gene3D" id="2.20.100.10">
    <property type="entry name" value="Thrombospondin type-1 (TSP1) repeat"/>
    <property type="match status" value="13"/>
</dbReference>
<evidence type="ECO:0000256" key="4">
    <source>
        <dbReference type="ARBA" id="ARBA00023180"/>
    </source>
</evidence>
<dbReference type="InterPro" id="IPR036383">
    <property type="entry name" value="TSP1_rpt_sf"/>
</dbReference>
<keyword evidence="4" id="KW-0325">Glycoprotein</keyword>
<dbReference type="SMART" id="SM00209">
    <property type="entry name" value="TSP1"/>
    <property type="match status" value="14"/>
</dbReference>
<gene>
    <name evidence="7" type="primary">HMCN1</name>
    <name evidence="7" type="ORF">SPIL2461_LOCUS23304</name>
</gene>
<evidence type="ECO:0000256" key="5">
    <source>
        <dbReference type="SAM" id="MobiDB-lite"/>
    </source>
</evidence>
<feature type="compositionally biased region" description="Basic and acidic residues" evidence="5">
    <location>
        <begin position="2464"/>
        <end position="2508"/>
    </location>
</feature>
<dbReference type="Pfam" id="PF19028">
    <property type="entry name" value="TSP1_spondin"/>
    <property type="match status" value="4"/>
</dbReference>
<comment type="caution">
    <text evidence="7">The sequence shown here is derived from an EMBL/GenBank/DDBJ whole genome shotgun (WGS) entry which is preliminary data.</text>
</comment>
<keyword evidence="3" id="KW-1015">Disulfide bond</keyword>
<dbReference type="OrthoDB" id="412268at2759"/>
<dbReference type="InterPro" id="IPR000884">
    <property type="entry name" value="TSP1_rpt"/>
</dbReference>
<evidence type="ECO:0000313" key="7">
    <source>
        <dbReference type="EMBL" id="CAE7782976.1"/>
    </source>
</evidence>
<name>A0A812YKJ5_SYMPI</name>
<dbReference type="SUPFAM" id="SSF82895">
    <property type="entry name" value="TSP-1 type 1 repeat"/>
    <property type="match status" value="12"/>
</dbReference>
<dbReference type="Pfam" id="PF00090">
    <property type="entry name" value="TSP_1"/>
    <property type="match status" value="8"/>
</dbReference>
<protein>
    <submittedName>
        <fullName evidence="7">HMCN1 protein</fullName>
    </submittedName>
</protein>
<feature type="domain" description="Spondin-like TSP1" evidence="6">
    <location>
        <begin position="1256"/>
        <end position="1297"/>
    </location>
</feature>
<evidence type="ECO:0000256" key="3">
    <source>
        <dbReference type="ARBA" id="ARBA00023157"/>
    </source>
</evidence>
<evidence type="ECO:0000259" key="6">
    <source>
        <dbReference type="Pfam" id="PF19028"/>
    </source>
</evidence>
<organism evidence="7 8">
    <name type="scientific">Symbiodinium pilosum</name>
    <name type="common">Dinoflagellate</name>
    <dbReference type="NCBI Taxonomy" id="2952"/>
    <lineage>
        <taxon>Eukaryota</taxon>
        <taxon>Sar</taxon>
        <taxon>Alveolata</taxon>
        <taxon>Dinophyceae</taxon>
        <taxon>Suessiales</taxon>
        <taxon>Symbiodiniaceae</taxon>
        <taxon>Symbiodinium</taxon>
    </lineage>
</organism>
<feature type="domain" description="Spondin-like TSP1" evidence="6">
    <location>
        <begin position="1555"/>
        <end position="1607"/>
    </location>
</feature>
<reference evidence="7" key="1">
    <citation type="submission" date="2021-02" db="EMBL/GenBank/DDBJ databases">
        <authorList>
            <person name="Dougan E. K."/>
            <person name="Rhodes N."/>
            <person name="Thang M."/>
            <person name="Chan C."/>
        </authorList>
    </citation>
    <scope>NUCLEOTIDE SEQUENCE</scope>
</reference>
<feature type="region of interest" description="Disordered" evidence="5">
    <location>
        <begin position="2437"/>
        <end position="2508"/>
    </location>
</feature>
<dbReference type="InterPro" id="IPR044004">
    <property type="entry name" value="TSP1_spondin_dom"/>
</dbReference>
<feature type="domain" description="Spondin-like TSP1" evidence="6">
    <location>
        <begin position="1856"/>
        <end position="1908"/>
    </location>
</feature>
<evidence type="ECO:0000256" key="2">
    <source>
        <dbReference type="ARBA" id="ARBA00022737"/>
    </source>
</evidence>
<keyword evidence="2" id="KW-0677">Repeat</keyword>
<dbReference type="PROSITE" id="PS50092">
    <property type="entry name" value="TSP1"/>
    <property type="match status" value="12"/>
</dbReference>
<dbReference type="EMBL" id="CAJNIZ010048126">
    <property type="protein sequence ID" value="CAE7782976.1"/>
    <property type="molecule type" value="Genomic_DNA"/>
</dbReference>
<proteinExistence type="predicted"/>
<dbReference type="PANTHER" id="PTHR22906:SF54">
    <property type="entry name" value="IG-LIKE DOMAIN-CONTAINING PROTEIN"/>
    <property type="match status" value="1"/>
</dbReference>
<keyword evidence="1" id="KW-0732">Signal</keyword>
<feature type="domain" description="Spondin-like TSP1" evidence="6">
    <location>
        <begin position="1670"/>
        <end position="1723"/>
    </location>
</feature>
<dbReference type="PANTHER" id="PTHR22906">
    <property type="entry name" value="PROPERDIN"/>
    <property type="match status" value="1"/>
</dbReference>
<accession>A0A812YKJ5</accession>
<dbReference type="InterPro" id="IPR052065">
    <property type="entry name" value="Compl_asym_regulator"/>
</dbReference>